<dbReference type="InterPro" id="IPR029787">
    <property type="entry name" value="Nucleotide_cyclase"/>
</dbReference>
<dbReference type="Pfam" id="PF00072">
    <property type="entry name" value="Response_reg"/>
    <property type="match status" value="1"/>
</dbReference>
<organism evidence="6 7">
    <name type="scientific">Zarconia navalis LEGE 11467</name>
    <dbReference type="NCBI Taxonomy" id="1828826"/>
    <lineage>
        <taxon>Bacteria</taxon>
        <taxon>Bacillati</taxon>
        <taxon>Cyanobacteriota</taxon>
        <taxon>Cyanophyceae</taxon>
        <taxon>Oscillatoriophycideae</taxon>
        <taxon>Oscillatoriales</taxon>
        <taxon>Oscillatoriales incertae sedis</taxon>
        <taxon>Zarconia</taxon>
        <taxon>Zarconia navalis</taxon>
    </lineage>
</organism>
<sequence>MPGMDGFEVCRQLKSQASTQNIPVVFMTALSETVNKVKGLALGAVDYITKPIEQQEVLARIKTHLTLSILRKRLQEQNDLLRDEIERRQVAEASLQKARNELELRVGERTATLAQTNKRLLREIDDRTRIEQALFDEKELAQVTLESIGDGVITTDADGNVGHLNPVAEELTGWRTGEVKGRPISEIFKIVCESAREPLENPVEQVLRGDRTVGLNNRAVLVARDGSEYPIDDSASPIRARDGQTIGAVLVFRDVTQSRQLAHQLSWQAAHDELTGLLNRRAFEQKLTSAIASGREEKQHHVLCYLDLDQFKV</sequence>
<evidence type="ECO:0000259" key="3">
    <source>
        <dbReference type="PROSITE" id="PS50110"/>
    </source>
</evidence>
<dbReference type="Proteomes" id="UP000621799">
    <property type="component" value="Unassembled WGS sequence"/>
</dbReference>
<protein>
    <submittedName>
        <fullName evidence="6">PAS domain S-box protein</fullName>
    </submittedName>
</protein>
<accession>A0A928W1K2</accession>
<dbReference type="InterPro" id="IPR001789">
    <property type="entry name" value="Sig_transdc_resp-reg_receiver"/>
</dbReference>
<dbReference type="InterPro" id="IPR000014">
    <property type="entry name" value="PAS"/>
</dbReference>
<dbReference type="InterPro" id="IPR000160">
    <property type="entry name" value="GGDEF_dom"/>
</dbReference>
<comment type="caution">
    <text evidence="1">Lacks conserved residue(s) required for the propagation of feature annotation.</text>
</comment>
<dbReference type="SUPFAM" id="SSF52172">
    <property type="entry name" value="CheY-like"/>
    <property type="match status" value="1"/>
</dbReference>
<evidence type="ECO:0000256" key="2">
    <source>
        <dbReference type="SAM" id="Coils"/>
    </source>
</evidence>
<dbReference type="NCBIfam" id="TIGR00229">
    <property type="entry name" value="sensory_box"/>
    <property type="match status" value="1"/>
</dbReference>
<name>A0A928W1K2_9CYAN</name>
<evidence type="ECO:0000259" key="5">
    <source>
        <dbReference type="PROSITE" id="PS50113"/>
    </source>
</evidence>
<dbReference type="InterPro" id="IPR011006">
    <property type="entry name" value="CheY-like_superfamily"/>
</dbReference>
<dbReference type="InterPro" id="IPR035965">
    <property type="entry name" value="PAS-like_dom_sf"/>
</dbReference>
<dbReference type="AlphaFoldDB" id="A0A928W1K2"/>
<dbReference type="PANTHER" id="PTHR44757:SF4">
    <property type="entry name" value="DIGUANYLATE CYCLASE DGCE-RELATED"/>
    <property type="match status" value="1"/>
</dbReference>
<proteinExistence type="predicted"/>
<dbReference type="PROSITE" id="PS50110">
    <property type="entry name" value="RESPONSE_REGULATORY"/>
    <property type="match status" value="1"/>
</dbReference>
<reference evidence="6" key="1">
    <citation type="submission" date="2020-10" db="EMBL/GenBank/DDBJ databases">
        <authorList>
            <person name="Castelo-Branco R."/>
            <person name="Eusebio N."/>
            <person name="Adriana R."/>
            <person name="Vieira A."/>
            <person name="Brugerolle De Fraissinette N."/>
            <person name="Rezende De Castro R."/>
            <person name="Schneider M.P."/>
            <person name="Vasconcelos V."/>
            <person name="Leao P.N."/>
        </authorList>
    </citation>
    <scope>NUCLEOTIDE SEQUENCE</scope>
    <source>
        <strain evidence="6">LEGE 11467</strain>
    </source>
</reference>
<comment type="caution">
    <text evidence="6">The sequence shown here is derived from an EMBL/GenBank/DDBJ whole genome shotgun (WGS) entry which is preliminary data.</text>
</comment>
<dbReference type="InterPro" id="IPR052155">
    <property type="entry name" value="Biofilm_reg_signaling"/>
</dbReference>
<gene>
    <name evidence="6" type="ORF">IQ235_15625</name>
</gene>
<dbReference type="PANTHER" id="PTHR44757">
    <property type="entry name" value="DIGUANYLATE CYCLASE DGCP"/>
    <property type="match status" value="1"/>
</dbReference>
<dbReference type="SUPFAM" id="SSF55785">
    <property type="entry name" value="PYP-like sensor domain (PAS domain)"/>
    <property type="match status" value="1"/>
</dbReference>
<dbReference type="PROSITE" id="PS50112">
    <property type="entry name" value="PAS"/>
    <property type="match status" value="1"/>
</dbReference>
<keyword evidence="2" id="KW-0175">Coiled coil</keyword>
<evidence type="ECO:0000313" key="7">
    <source>
        <dbReference type="Proteomes" id="UP000621799"/>
    </source>
</evidence>
<feature type="domain" description="PAC" evidence="5">
    <location>
        <begin position="215"/>
        <end position="267"/>
    </location>
</feature>
<dbReference type="SMART" id="SM00091">
    <property type="entry name" value="PAS"/>
    <property type="match status" value="1"/>
</dbReference>
<dbReference type="InterPro" id="IPR001610">
    <property type="entry name" value="PAC"/>
</dbReference>
<feature type="coiled-coil region" evidence="2">
    <location>
        <begin position="67"/>
        <end position="101"/>
    </location>
</feature>
<dbReference type="EMBL" id="JADEXN010000316">
    <property type="protein sequence ID" value="MBE9042208.1"/>
    <property type="molecule type" value="Genomic_DNA"/>
</dbReference>
<dbReference type="Pfam" id="PF00990">
    <property type="entry name" value="GGDEF"/>
    <property type="match status" value="1"/>
</dbReference>
<dbReference type="InterPro" id="IPR000700">
    <property type="entry name" value="PAS-assoc_C"/>
</dbReference>
<dbReference type="Gene3D" id="3.30.70.270">
    <property type="match status" value="1"/>
</dbReference>
<dbReference type="SMART" id="SM00086">
    <property type="entry name" value="PAC"/>
    <property type="match status" value="1"/>
</dbReference>
<dbReference type="SUPFAM" id="SSF55073">
    <property type="entry name" value="Nucleotide cyclase"/>
    <property type="match status" value="1"/>
</dbReference>
<dbReference type="Gene3D" id="3.30.450.20">
    <property type="entry name" value="PAS domain"/>
    <property type="match status" value="1"/>
</dbReference>
<dbReference type="InterPro" id="IPR013656">
    <property type="entry name" value="PAS_4"/>
</dbReference>
<dbReference type="PROSITE" id="PS50113">
    <property type="entry name" value="PAC"/>
    <property type="match status" value="1"/>
</dbReference>
<dbReference type="InterPro" id="IPR043128">
    <property type="entry name" value="Rev_trsase/Diguanyl_cyclase"/>
</dbReference>
<evidence type="ECO:0000259" key="4">
    <source>
        <dbReference type="PROSITE" id="PS50112"/>
    </source>
</evidence>
<dbReference type="CDD" id="cd00130">
    <property type="entry name" value="PAS"/>
    <property type="match status" value="1"/>
</dbReference>
<dbReference type="Pfam" id="PF08448">
    <property type="entry name" value="PAS_4"/>
    <property type="match status" value="1"/>
</dbReference>
<keyword evidence="7" id="KW-1185">Reference proteome</keyword>
<feature type="non-terminal residue" evidence="6">
    <location>
        <position position="313"/>
    </location>
</feature>
<evidence type="ECO:0000313" key="6">
    <source>
        <dbReference type="EMBL" id="MBE9042208.1"/>
    </source>
</evidence>
<feature type="domain" description="PAS" evidence="4">
    <location>
        <begin position="137"/>
        <end position="210"/>
    </location>
</feature>
<dbReference type="Gene3D" id="3.40.50.2300">
    <property type="match status" value="1"/>
</dbReference>
<dbReference type="GO" id="GO:0000160">
    <property type="term" value="P:phosphorelay signal transduction system"/>
    <property type="evidence" value="ECO:0007669"/>
    <property type="project" value="InterPro"/>
</dbReference>
<evidence type="ECO:0000256" key="1">
    <source>
        <dbReference type="PROSITE-ProRule" id="PRU00169"/>
    </source>
</evidence>
<feature type="domain" description="Response regulatory" evidence="3">
    <location>
        <begin position="1"/>
        <end position="65"/>
    </location>
</feature>